<dbReference type="Gene3D" id="2.130.10.130">
    <property type="entry name" value="Integrin alpha, N-terminal"/>
    <property type="match status" value="1"/>
</dbReference>
<proteinExistence type="predicted"/>
<evidence type="ECO:0000256" key="5">
    <source>
        <dbReference type="ARBA" id="ARBA00022741"/>
    </source>
</evidence>
<feature type="domain" description="Protein kinase" evidence="10">
    <location>
        <begin position="14"/>
        <end position="275"/>
    </location>
</feature>
<evidence type="ECO:0000256" key="8">
    <source>
        <dbReference type="PROSITE-ProRule" id="PRU10141"/>
    </source>
</evidence>
<dbReference type="GO" id="GO:0004674">
    <property type="term" value="F:protein serine/threonine kinase activity"/>
    <property type="evidence" value="ECO:0007669"/>
    <property type="project" value="UniProtKB-KW"/>
</dbReference>
<keyword evidence="12" id="KW-1185">Reference proteome</keyword>
<dbReference type="OrthoDB" id="9762169at2"/>
<dbReference type="Pfam" id="PF00069">
    <property type="entry name" value="Pkinase"/>
    <property type="match status" value="1"/>
</dbReference>
<evidence type="ECO:0000256" key="4">
    <source>
        <dbReference type="ARBA" id="ARBA00022729"/>
    </source>
</evidence>
<keyword evidence="3" id="KW-0808">Transferase</keyword>
<dbReference type="CDD" id="cd14014">
    <property type="entry name" value="STKc_PknB_like"/>
    <property type="match status" value="1"/>
</dbReference>
<dbReference type="PANTHER" id="PTHR43289">
    <property type="entry name" value="MITOGEN-ACTIVATED PROTEIN KINASE KINASE KINASE 20-RELATED"/>
    <property type="match status" value="1"/>
</dbReference>
<dbReference type="SUPFAM" id="SSF56112">
    <property type="entry name" value="Protein kinase-like (PK-like)"/>
    <property type="match status" value="1"/>
</dbReference>
<dbReference type="PROSITE" id="PS50011">
    <property type="entry name" value="PROTEIN_KINASE_DOM"/>
    <property type="match status" value="1"/>
</dbReference>
<dbReference type="STRING" id="1005944.SAMN05192576_2940"/>
<dbReference type="EMBL" id="FNIC01000004">
    <property type="protein sequence ID" value="SDN84586.1"/>
    <property type="molecule type" value="Genomic_DNA"/>
</dbReference>
<dbReference type="InterPro" id="IPR000719">
    <property type="entry name" value="Prot_kinase_dom"/>
</dbReference>
<dbReference type="PROSITE" id="PS00107">
    <property type="entry name" value="PROTEIN_KINASE_ATP"/>
    <property type="match status" value="1"/>
</dbReference>
<dbReference type="InterPro" id="IPR017441">
    <property type="entry name" value="Protein_kinase_ATP_BS"/>
</dbReference>
<keyword evidence="4" id="KW-0732">Signal</keyword>
<dbReference type="AlphaFoldDB" id="A0A1H0EQH3"/>
<feature type="compositionally biased region" description="Low complexity" evidence="9">
    <location>
        <begin position="356"/>
        <end position="375"/>
    </location>
</feature>
<evidence type="ECO:0000313" key="11">
    <source>
        <dbReference type="EMBL" id="SDN84586.1"/>
    </source>
</evidence>
<dbReference type="PANTHER" id="PTHR43289:SF6">
    <property type="entry name" value="SERINE_THREONINE-PROTEIN KINASE NEKL-3"/>
    <property type="match status" value="1"/>
</dbReference>
<dbReference type="Pfam" id="PF13517">
    <property type="entry name" value="FG-GAP_3"/>
    <property type="match status" value="1"/>
</dbReference>
<reference evidence="11 12" key="1">
    <citation type="submission" date="2016-10" db="EMBL/GenBank/DDBJ databases">
        <authorList>
            <person name="de Groot N.N."/>
        </authorList>
    </citation>
    <scope>NUCLEOTIDE SEQUENCE [LARGE SCALE GENOMIC DNA]</scope>
    <source>
        <strain evidence="11 12">CGMCC 1.11147</strain>
    </source>
</reference>
<evidence type="ECO:0000313" key="12">
    <source>
        <dbReference type="Proteomes" id="UP000199004"/>
    </source>
</evidence>
<organism evidence="11 12">
    <name type="scientific">Nocardioides szechwanensis</name>
    <dbReference type="NCBI Taxonomy" id="1005944"/>
    <lineage>
        <taxon>Bacteria</taxon>
        <taxon>Bacillati</taxon>
        <taxon>Actinomycetota</taxon>
        <taxon>Actinomycetes</taxon>
        <taxon>Propionibacteriales</taxon>
        <taxon>Nocardioidaceae</taxon>
        <taxon>Nocardioides</taxon>
    </lineage>
</organism>
<dbReference type="SUPFAM" id="SSF69318">
    <property type="entry name" value="Integrin alpha N-terminal domain"/>
    <property type="match status" value="1"/>
</dbReference>
<keyword evidence="6 11" id="KW-0418">Kinase</keyword>
<keyword evidence="7 8" id="KW-0067">ATP-binding</keyword>
<evidence type="ECO:0000256" key="3">
    <source>
        <dbReference type="ARBA" id="ARBA00022679"/>
    </source>
</evidence>
<gene>
    <name evidence="11" type="ORF">SAMN05192576_2940</name>
</gene>
<evidence type="ECO:0000256" key="6">
    <source>
        <dbReference type="ARBA" id="ARBA00022777"/>
    </source>
</evidence>
<keyword evidence="5 8" id="KW-0547">Nucleotide-binding</keyword>
<dbReference type="Proteomes" id="UP000199004">
    <property type="component" value="Unassembled WGS sequence"/>
</dbReference>
<evidence type="ECO:0000259" key="10">
    <source>
        <dbReference type="PROSITE" id="PS50011"/>
    </source>
</evidence>
<evidence type="ECO:0000256" key="1">
    <source>
        <dbReference type="ARBA" id="ARBA00012513"/>
    </source>
</evidence>
<dbReference type="SMART" id="SM00220">
    <property type="entry name" value="S_TKc"/>
    <property type="match status" value="1"/>
</dbReference>
<protein>
    <recommendedName>
        <fullName evidence="1">non-specific serine/threonine protein kinase</fullName>
        <ecNumber evidence="1">2.7.11.1</ecNumber>
    </recommendedName>
</protein>
<name>A0A1H0EQH3_9ACTN</name>
<feature type="region of interest" description="Disordered" evidence="9">
    <location>
        <begin position="350"/>
        <end position="395"/>
    </location>
</feature>
<dbReference type="InterPro" id="IPR013517">
    <property type="entry name" value="FG-GAP"/>
</dbReference>
<evidence type="ECO:0000256" key="9">
    <source>
        <dbReference type="SAM" id="MobiDB-lite"/>
    </source>
</evidence>
<dbReference type="InterPro" id="IPR008271">
    <property type="entry name" value="Ser/Thr_kinase_AS"/>
</dbReference>
<dbReference type="InterPro" id="IPR011009">
    <property type="entry name" value="Kinase-like_dom_sf"/>
</dbReference>
<evidence type="ECO:0000256" key="7">
    <source>
        <dbReference type="ARBA" id="ARBA00022840"/>
    </source>
</evidence>
<dbReference type="InterPro" id="IPR028994">
    <property type="entry name" value="Integrin_alpha_N"/>
</dbReference>
<dbReference type="Gene3D" id="1.10.510.10">
    <property type="entry name" value="Transferase(Phosphotransferase) domain 1"/>
    <property type="match status" value="1"/>
</dbReference>
<sequence>MAQFPRVGDVFGRYRIDAQIGQGGMGVVFSATDTAFDRRVALKVVSAALGGSAEFLARFEREAALLARLNSPHVIAIFDYGEQDGCPYLAAQYVGGGDLGGLLAARGPMPPKLAAEVCAQVADALADAHRAGVVHRDVKPTNVLLRDADTLDVHAYLCDFGIARTDSEGLTAPGSVSGTWSYLAPECGTGAPGTVSSDLYALGCLLWAALTGKAPFGGTDVEIAIAHQQAPVPQLADSPAGDPFTRHVNAILANTLAKDPRARYADADAVRTDLLAAAAIPSTGVRPVPTAPPAVTPDRVSLDRISLGSLPPGSPLPPPRRRRTALVVAATCLAVLAVAGGIVAVTLTGDDPSGPASPGADPTTSTSSGSDSPSPSLEPPPVVGPVTGDLDGDGIGDVALREFVQPKKGQPKEGRGAYQLFSWTSTGSAFVDPAKRPDPSPTDVNRDLALGDLDGDDVLETIAVDTPARRGAITVTAELSSGSSLSQRLPRPTGGTYVTQFPTDADGDGDEDLLLLAWGKKAMRLWVATSTGTAPHTKLRDPRPVISIGTGYEDSEVEVGDFDGDGLADVAVLTTSDDPDRNYHYSSTLEVHLGRATGGFVSDGEPRTFPSTIGHAFVSGDFDGDEDIELGLVQDRDTFMQIGVLDHGDSGMRRPKGWGLLPMVANSFYDSDIAVGDYDGDGLDDILAIGPSATPKVSELQVALSTGKRFDNATTWATWRFDLVDTYGTEAFGETFP</sequence>
<feature type="binding site" evidence="8">
    <location>
        <position position="43"/>
    </location>
    <ligand>
        <name>ATP</name>
        <dbReference type="ChEBI" id="CHEBI:30616"/>
    </ligand>
</feature>
<evidence type="ECO:0000256" key="2">
    <source>
        <dbReference type="ARBA" id="ARBA00022527"/>
    </source>
</evidence>
<dbReference type="PROSITE" id="PS00108">
    <property type="entry name" value="PROTEIN_KINASE_ST"/>
    <property type="match status" value="1"/>
</dbReference>
<dbReference type="RefSeq" id="WP_091025535.1">
    <property type="nucleotide sequence ID" value="NZ_BKAE01000010.1"/>
</dbReference>
<keyword evidence="2 11" id="KW-0723">Serine/threonine-protein kinase</keyword>
<dbReference type="GO" id="GO:0005524">
    <property type="term" value="F:ATP binding"/>
    <property type="evidence" value="ECO:0007669"/>
    <property type="project" value="UniProtKB-UniRule"/>
</dbReference>
<dbReference type="EC" id="2.7.11.1" evidence="1"/>
<dbReference type="Gene3D" id="3.30.200.20">
    <property type="entry name" value="Phosphorylase Kinase, domain 1"/>
    <property type="match status" value="1"/>
</dbReference>
<accession>A0A1H0EQH3</accession>